<evidence type="ECO:0000256" key="1">
    <source>
        <dbReference type="SAM" id="Phobius"/>
    </source>
</evidence>
<dbReference type="Proteomes" id="UP000176389">
    <property type="component" value="Unassembled WGS sequence"/>
</dbReference>
<feature type="transmembrane region" description="Helical" evidence="1">
    <location>
        <begin position="33"/>
        <end position="49"/>
    </location>
</feature>
<evidence type="ECO:0000313" key="2">
    <source>
        <dbReference type="EMBL" id="OGY25114.1"/>
    </source>
</evidence>
<accession>A0A1G1WBX5</accession>
<keyword evidence="1" id="KW-0812">Transmembrane</keyword>
<name>A0A1G1WBX5_9BACT</name>
<keyword evidence="1" id="KW-1133">Transmembrane helix</keyword>
<gene>
    <name evidence="2" type="ORF">A2Z11_01275</name>
</gene>
<organism evidence="2 3">
    <name type="scientific">Candidatus Woykebacteria bacterium RBG_16_43_9</name>
    <dbReference type="NCBI Taxonomy" id="1802596"/>
    <lineage>
        <taxon>Bacteria</taxon>
        <taxon>Candidatus Woykeibacteriota</taxon>
    </lineage>
</organism>
<keyword evidence="1" id="KW-0472">Membrane</keyword>
<protein>
    <submittedName>
        <fullName evidence="2">Uncharacterized protein</fullName>
    </submittedName>
</protein>
<dbReference type="STRING" id="1802596.A2Z11_01275"/>
<comment type="caution">
    <text evidence="2">The sequence shown here is derived from an EMBL/GenBank/DDBJ whole genome shotgun (WGS) entry which is preliminary data.</text>
</comment>
<dbReference type="AlphaFoldDB" id="A0A1G1WBX5"/>
<dbReference type="EMBL" id="MHCS01000054">
    <property type="protein sequence ID" value="OGY25114.1"/>
    <property type="molecule type" value="Genomic_DNA"/>
</dbReference>
<feature type="transmembrane region" description="Helical" evidence="1">
    <location>
        <begin position="6"/>
        <end position="26"/>
    </location>
</feature>
<evidence type="ECO:0000313" key="3">
    <source>
        <dbReference type="Proteomes" id="UP000176389"/>
    </source>
</evidence>
<proteinExistence type="predicted"/>
<sequence>MEIYYLVDYFLFTFFANLGVIQMSIAKNSSLRFNLGLIIIVLSYFWFFSSKDRNIPTIVEGAQLFVVFGGAAFFAILAAKIFAFSIKKK</sequence>
<feature type="transmembrane region" description="Helical" evidence="1">
    <location>
        <begin position="61"/>
        <end position="83"/>
    </location>
</feature>
<reference evidence="2 3" key="1">
    <citation type="journal article" date="2016" name="Nat. Commun.">
        <title>Thousands of microbial genomes shed light on interconnected biogeochemical processes in an aquifer system.</title>
        <authorList>
            <person name="Anantharaman K."/>
            <person name="Brown C.T."/>
            <person name="Hug L.A."/>
            <person name="Sharon I."/>
            <person name="Castelle C.J."/>
            <person name="Probst A.J."/>
            <person name="Thomas B.C."/>
            <person name="Singh A."/>
            <person name="Wilkins M.J."/>
            <person name="Karaoz U."/>
            <person name="Brodie E.L."/>
            <person name="Williams K.H."/>
            <person name="Hubbard S.S."/>
            <person name="Banfield J.F."/>
        </authorList>
    </citation>
    <scope>NUCLEOTIDE SEQUENCE [LARGE SCALE GENOMIC DNA]</scope>
</reference>